<comment type="similarity">
    <text evidence="10 12">Belongs to the EPSP synthase family. MurA subfamily.</text>
</comment>
<evidence type="ECO:0000259" key="13">
    <source>
        <dbReference type="Pfam" id="PF00275"/>
    </source>
</evidence>
<dbReference type="GO" id="GO:0008360">
    <property type="term" value="P:regulation of cell shape"/>
    <property type="evidence" value="ECO:0007669"/>
    <property type="project" value="UniProtKB-KW"/>
</dbReference>
<keyword evidence="9 12" id="KW-0961">Cell wall biogenesis/degradation</keyword>
<keyword evidence="8 12" id="KW-0131">Cell cycle</keyword>
<feature type="active site" description="Proton donor" evidence="12">
    <location>
        <position position="116"/>
    </location>
</feature>
<dbReference type="GO" id="GO:0071555">
    <property type="term" value="P:cell wall organization"/>
    <property type="evidence" value="ECO:0007669"/>
    <property type="project" value="UniProtKB-KW"/>
</dbReference>
<feature type="binding site" evidence="12">
    <location>
        <begin position="22"/>
        <end position="23"/>
    </location>
    <ligand>
        <name>phosphoenolpyruvate</name>
        <dbReference type="ChEBI" id="CHEBI:58702"/>
    </ligand>
</feature>
<dbReference type="InterPro" id="IPR036968">
    <property type="entry name" value="Enolpyruvate_Tfrase_sf"/>
</dbReference>
<dbReference type="GO" id="GO:0019277">
    <property type="term" value="P:UDP-N-acetylgalactosamine biosynthetic process"/>
    <property type="evidence" value="ECO:0007669"/>
    <property type="project" value="InterPro"/>
</dbReference>
<name>U7D4C3_9BACT</name>
<dbReference type="NCBIfam" id="TIGR01072">
    <property type="entry name" value="murA"/>
    <property type="match status" value="1"/>
</dbReference>
<dbReference type="Proteomes" id="UP000017148">
    <property type="component" value="Unassembled WGS sequence"/>
</dbReference>
<dbReference type="UniPathway" id="UPA00219"/>
<evidence type="ECO:0000256" key="7">
    <source>
        <dbReference type="ARBA" id="ARBA00022984"/>
    </source>
</evidence>
<dbReference type="OrthoDB" id="9803760at2"/>
<comment type="subcellular location">
    <subcellularLocation>
        <location evidence="1 12">Cytoplasm</location>
    </subcellularLocation>
</comment>
<dbReference type="GO" id="GO:0009252">
    <property type="term" value="P:peptidoglycan biosynthetic process"/>
    <property type="evidence" value="ECO:0007669"/>
    <property type="project" value="UniProtKB-UniRule"/>
</dbReference>
<comment type="caution">
    <text evidence="14">The sequence shown here is derived from an EMBL/GenBank/DDBJ whole genome shotgun (WGS) entry which is preliminary data.</text>
</comment>
<dbReference type="EMBL" id="ASJR01000015">
    <property type="protein sequence ID" value="ERP31334.1"/>
    <property type="molecule type" value="Genomic_DNA"/>
</dbReference>
<evidence type="ECO:0000256" key="2">
    <source>
        <dbReference type="ARBA" id="ARBA00004752"/>
    </source>
</evidence>
<evidence type="ECO:0000256" key="3">
    <source>
        <dbReference type="ARBA" id="ARBA00022490"/>
    </source>
</evidence>
<dbReference type="InterPro" id="IPR050068">
    <property type="entry name" value="MurA_subfamily"/>
</dbReference>
<dbReference type="InterPro" id="IPR005750">
    <property type="entry name" value="UDP_GlcNAc_COvinyl_MurA"/>
</dbReference>
<reference evidence="14 15" key="1">
    <citation type="journal article" date="2013" name="Environ. Microbiol.">
        <title>Genome analysis of Chitinivibrio alkaliphilus gen. nov., sp. nov., a novel extremely haloalkaliphilic anaerobic chitinolytic bacterium from the candidate phylum Termite Group 3.</title>
        <authorList>
            <person name="Sorokin D.Y."/>
            <person name="Gumerov V.M."/>
            <person name="Rakitin A.L."/>
            <person name="Beletsky A.V."/>
            <person name="Damste J.S."/>
            <person name="Muyzer G."/>
            <person name="Mardanov A.V."/>
            <person name="Ravin N.V."/>
        </authorList>
    </citation>
    <scope>NUCLEOTIDE SEQUENCE [LARGE SCALE GENOMIC DNA]</scope>
    <source>
        <strain evidence="14 15">ACht1</strain>
    </source>
</reference>
<keyword evidence="3 12" id="KW-0963">Cytoplasm</keyword>
<keyword evidence="15" id="KW-1185">Reference proteome</keyword>
<evidence type="ECO:0000256" key="12">
    <source>
        <dbReference type="HAMAP-Rule" id="MF_00111"/>
    </source>
</evidence>
<comment type="caution">
    <text evidence="12">Lacks conserved residue(s) required for the propagation of feature annotation.</text>
</comment>
<dbReference type="InterPro" id="IPR001986">
    <property type="entry name" value="Enolpyruvate_Tfrase_dom"/>
</dbReference>
<dbReference type="STRING" id="1313304.CALK_1823"/>
<dbReference type="InterPro" id="IPR013792">
    <property type="entry name" value="RNA3'P_cycl/enolpyr_Trfase_a/b"/>
</dbReference>
<dbReference type="GO" id="GO:0008760">
    <property type="term" value="F:UDP-N-acetylglucosamine 1-carboxyvinyltransferase activity"/>
    <property type="evidence" value="ECO:0007669"/>
    <property type="project" value="UniProtKB-UniRule"/>
</dbReference>
<evidence type="ECO:0000256" key="4">
    <source>
        <dbReference type="ARBA" id="ARBA00022618"/>
    </source>
</evidence>
<evidence type="ECO:0000256" key="5">
    <source>
        <dbReference type="ARBA" id="ARBA00022679"/>
    </source>
</evidence>
<dbReference type="GO" id="GO:0051301">
    <property type="term" value="P:cell division"/>
    <property type="evidence" value="ECO:0007669"/>
    <property type="project" value="UniProtKB-KW"/>
</dbReference>
<keyword evidence="5 12" id="KW-0808">Transferase</keyword>
<proteinExistence type="inferred from homology"/>
<dbReference type="Gene3D" id="3.65.10.10">
    <property type="entry name" value="Enolpyruvate transferase domain"/>
    <property type="match status" value="2"/>
</dbReference>
<accession>U7D4C3</accession>
<feature type="binding site" evidence="12">
    <location>
        <position position="324"/>
    </location>
    <ligand>
        <name>UDP-N-acetyl-alpha-D-glucosamine</name>
        <dbReference type="ChEBI" id="CHEBI:57705"/>
    </ligand>
</feature>
<dbReference type="AlphaFoldDB" id="U7D4C3"/>
<dbReference type="PANTHER" id="PTHR43783">
    <property type="entry name" value="UDP-N-ACETYLGLUCOSAMINE 1-CARBOXYVINYLTRANSFERASE"/>
    <property type="match status" value="1"/>
</dbReference>
<evidence type="ECO:0000256" key="6">
    <source>
        <dbReference type="ARBA" id="ARBA00022960"/>
    </source>
</evidence>
<evidence type="ECO:0000256" key="11">
    <source>
        <dbReference type="ARBA" id="ARBA00047527"/>
    </source>
</evidence>
<gene>
    <name evidence="12" type="primary">murA</name>
    <name evidence="14" type="ORF">CALK_1823</name>
</gene>
<evidence type="ECO:0000313" key="15">
    <source>
        <dbReference type="Proteomes" id="UP000017148"/>
    </source>
</evidence>
<dbReference type="eggNOG" id="COG0766">
    <property type="taxonomic scope" value="Bacteria"/>
</dbReference>
<evidence type="ECO:0000256" key="10">
    <source>
        <dbReference type="ARBA" id="ARBA00038367"/>
    </source>
</evidence>
<evidence type="ECO:0000313" key="14">
    <source>
        <dbReference type="EMBL" id="ERP31334.1"/>
    </source>
</evidence>
<dbReference type="CDD" id="cd01555">
    <property type="entry name" value="UdpNAET"/>
    <property type="match status" value="1"/>
</dbReference>
<dbReference type="PATRIC" id="fig|1313304.3.peg.1738"/>
<dbReference type="SUPFAM" id="SSF55205">
    <property type="entry name" value="EPT/RTPC-like"/>
    <property type="match status" value="1"/>
</dbReference>
<dbReference type="HAMAP" id="MF_00111">
    <property type="entry name" value="MurA"/>
    <property type="match status" value="1"/>
</dbReference>
<evidence type="ECO:0000256" key="9">
    <source>
        <dbReference type="ARBA" id="ARBA00023316"/>
    </source>
</evidence>
<sequence>MSKFKVTGKKRLSGKLAISGNKNEALPLIAAALLTKKKTVLTNVPAIGDVEGMCAIATHLGALIETKDHTVTIHSDHIRTATLPLELSQKIRGSILFASTLLVRTGEAIIPQPGGDRIGRRRIDTHFLVFEKLGARISSQRKMTESGDECFTYILTAPQGLIGTDIYLDEASVTATENALIAASGAQGTTTITNAACEPHVQGLCRFLQKCGVKIEGIGSNILKIHGTESYDSVQHRLGCDYIEAGSFISLAACTNSDITLTNVDLSVMGLILYQFRRLGITVSTDCENGMIHIPDNQDMRIKNDLGGAIPRIADSPWPGFPADLTSIMLITATQAAGTCLIHEKMFESRLFFTDSLISMGAQIILCDPHRAVIVGPAKLSGASISSPDIRAGMALLIAALSAEGDSVIHNIEQIHRGYEDIDLRLNALGADIQR</sequence>
<dbReference type="PANTHER" id="PTHR43783:SF1">
    <property type="entry name" value="UDP-N-ACETYLGLUCOSAMINE 1-CARBOXYVINYLTRANSFERASE"/>
    <property type="match status" value="1"/>
</dbReference>
<evidence type="ECO:0000256" key="1">
    <source>
        <dbReference type="ARBA" id="ARBA00004496"/>
    </source>
</evidence>
<dbReference type="NCBIfam" id="NF006873">
    <property type="entry name" value="PRK09369.1"/>
    <property type="match status" value="1"/>
</dbReference>
<dbReference type="GO" id="GO:0005737">
    <property type="term" value="C:cytoplasm"/>
    <property type="evidence" value="ECO:0007669"/>
    <property type="project" value="UniProtKB-SubCell"/>
</dbReference>
<dbReference type="EC" id="2.5.1.7" evidence="12"/>
<dbReference type="RefSeq" id="WP_022637257.1">
    <property type="nucleotide sequence ID" value="NZ_ASJR01000015.1"/>
</dbReference>
<dbReference type="Pfam" id="PF00275">
    <property type="entry name" value="EPSP_synthase"/>
    <property type="match status" value="1"/>
</dbReference>
<organism evidence="14 15">
    <name type="scientific">Chitinivibrio alkaliphilus ACht1</name>
    <dbReference type="NCBI Taxonomy" id="1313304"/>
    <lineage>
        <taxon>Bacteria</taxon>
        <taxon>Pseudomonadati</taxon>
        <taxon>Fibrobacterota</taxon>
        <taxon>Chitinivibrionia</taxon>
        <taxon>Chitinivibrionales</taxon>
        <taxon>Chitinivibrionaceae</taxon>
        <taxon>Chitinivibrio</taxon>
    </lineage>
</organism>
<protein>
    <recommendedName>
        <fullName evidence="12">UDP-N-acetylglucosamine 1-carboxyvinyltransferase</fullName>
        <ecNumber evidence="12">2.5.1.7</ecNumber>
    </recommendedName>
    <alternativeName>
        <fullName evidence="12">Enoylpyruvate transferase</fullName>
    </alternativeName>
    <alternativeName>
        <fullName evidence="12">UDP-N-acetylglucosamine enolpyruvyl transferase</fullName>
        <shortName evidence="12">EPT</shortName>
    </alternativeName>
</protein>
<keyword evidence="4 12" id="KW-0132">Cell division</keyword>
<feature type="domain" description="Enolpyruvate transferase" evidence="13">
    <location>
        <begin position="6"/>
        <end position="422"/>
    </location>
</feature>
<feature type="binding site" evidence="12">
    <location>
        <position position="92"/>
    </location>
    <ligand>
        <name>UDP-N-acetyl-alpha-D-glucosamine</name>
        <dbReference type="ChEBI" id="CHEBI:57705"/>
    </ligand>
</feature>
<evidence type="ECO:0000256" key="8">
    <source>
        <dbReference type="ARBA" id="ARBA00023306"/>
    </source>
</evidence>
<keyword evidence="7 12" id="KW-0573">Peptidoglycan synthesis</keyword>
<comment type="pathway">
    <text evidence="2 12">Cell wall biogenesis; peptidoglycan biosynthesis.</text>
</comment>
<keyword evidence="6 12" id="KW-0133">Cell shape</keyword>
<feature type="binding site" evidence="12">
    <location>
        <position position="346"/>
    </location>
    <ligand>
        <name>UDP-N-acetyl-alpha-D-glucosamine</name>
        <dbReference type="ChEBI" id="CHEBI:57705"/>
    </ligand>
</feature>
<comment type="catalytic activity">
    <reaction evidence="11 12">
        <text>phosphoenolpyruvate + UDP-N-acetyl-alpha-D-glucosamine = UDP-N-acetyl-3-O-(1-carboxyvinyl)-alpha-D-glucosamine + phosphate</text>
        <dbReference type="Rhea" id="RHEA:18681"/>
        <dbReference type="ChEBI" id="CHEBI:43474"/>
        <dbReference type="ChEBI" id="CHEBI:57705"/>
        <dbReference type="ChEBI" id="CHEBI:58702"/>
        <dbReference type="ChEBI" id="CHEBI:68483"/>
        <dbReference type="EC" id="2.5.1.7"/>
    </reaction>
</comment>
<comment type="function">
    <text evidence="12">Cell wall formation. Adds enolpyruvyl to UDP-N-acetylglucosamine.</text>
</comment>